<evidence type="ECO:0000313" key="1">
    <source>
        <dbReference type="Proteomes" id="UP000887565"/>
    </source>
</evidence>
<proteinExistence type="predicted"/>
<reference evidence="2" key="1">
    <citation type="submission" date="2022-11" db="UniProtKB">
        <authorList>
            <consortium name="WormBaseParasite"/>
        </authorList>
    </citation>
    <scope>IDENTIFICATION</scope>
</reference>
<name>A0A915IWZ6_ROMCU</name>
<protein>
    <submittedName>
        <fullName evidence="2">Uncharacterized protein</fullName>
    </submittedName>
</protein>
<sequence>MATVRPLMKSFLSTACDNVLEEIPEDMRVSFCEDKSDTFRQKEEIEAEQSVWYLHPSLHQPPMQQIEVIELAEPFFLSPKSLFPFG</sequence>
<accession>A0A915IWZ6</accession>
<keyword evidence="1" id="KW-1185">Reference proteome</keyword>
<evidence type="ECO:0000313" key="2">
    <source>
        <dbReference type="WBParaSite" id="nRc.2.0.1.t18302-RA"/>
    </source>
</evidence>
<dbReference type="AlphaFoldDB" id="A0A915IWZ6"/>
<dbReference type="WBParaSite" id="nRc.2.0.1.t18302-RA">
    <property type="protein sequence ID" value="nRc.2.0.1.t18302-RA"/>
    <property type="gene ID" value="nRc.2.0.1.g18302"/>
</dbReference>
<dbReference type="Proteomes" id="UP000887565">
    <property type="component" value="Unplaced"/>
</dbReference>
<organism evidence="1 2">
    <name type="scientific">Romanomermis culicivorax</name>
    <name type="common">Nematode worm</name>
    <dbReference type="NCBI Taxonomy" id="13658"/>
    <lineage>
        <taxon>Eukaryota</taxon>
        <taxon>Metazoa</taxon>
        <taxon>Ecdysozoa</taxon>
        <taxon>Nematoda</taxon>
        <taxon>Enoplea</taxon>
        <taxon>Dorylaimia</taxon>
        <taxon>Mermithida</taxon>
        <taxon>Mermithoidea</taxon>
        <taxon>Mermithidae</taxon>
        <taxon>Romanomermis</taxon>
    </lineage>
</organism>